<dbReference type="Proteomes" id="UP000469346">
    <property type="component" value="Unassembled WGS sequence"/>
</dbReference>
<feature type="region of interest" description="Disordered" evidence="1">
    <location>
        <begin position="158"/>
        <end position="179"/>
    </location>
</feature>
<keyword evidence="3" id="KW-1185">Reference proteome</keyword>
<dbReference type="GO" id="GO:0044780">
    <property type="term" value="P:bacterial-type flagellum assembly"/>
    <property type="evidence" value="ECO:0007669"/>
    <property type="project" value="InterPro"/>
</dbReference>
<gene>
    <name evidence="2" type="ORF">G3N55_05345</name>
</gene>
<keyword evidence="2" id="KW-0966">Cell projection</keyword>
<dbReference type="InterPro" id="IPR036679">
    <property type="entry name" value="FlgN-like_sf"/>
</dbReference>
<feature type="compositionally biased region" description="Low complexity" evidence="1">
    <location>
        <begin position="170"/>
        <end position="179"/>
    </location>
</feature>
<accession>A0A6N9TS46</accession>
<dbReference type="SUPFAM" id="SSF140566">
    <property type="entry name" value="FlgN-like"/>
    <property type="match status" value="1"/>
</dbReference>
<name>A0A6N9TS46_DISTH</name>
<dbReference type="EMBL" id="JAAGRR010000044">
    <property type="protein sequence ID" value="NDY42267.1"/>
    <property type="molecule type" value="Genomic_DNA"/>
</dbReference>
<dbReference type="RefSeq" id="WP_163298411.1">
    <property type="nucleotide sequence ID" value="NZ_JAAGRR010000044.1"/>
</dbReference>
<proteinExistence type="predicted"/>
<evidence type="ECO:0000256" key="1">
    <source>
        <dbReference type="SAM" id="MobiDB-lite"/>
    </source>
</evidence>
<reference evidence="2 3" key="1">
    <citation type="submission" date="2020-02" db="EMBL/GenBank/DDBJ databases">
        <title>Comparative genomics of sulfur disproportionating microorganisms.</title>
        <authorList>
            <person name="Ward L.M."/>
            <person name="Bertran E."/>
            <person name="Johnston D.T."/>
        </authorList>
    </citation>
    <scope>NUCLEOTIDE SEQUENCE [LARGE SCALE GENOMIC DNA]</scope>
    <source>
        <strain evidence="2 3">DSM 100025</strain>
    </source>
</reference>
<keyword evidence="2" id="KW-0969">Cilium</keyword>
<evidence type="ECO:0000313" key="3">
    <source>
        <dbReference type="Proteomes" id="UP000469346"/>
    </source>
</evidence>
<keyword evidence="2" id="KW-0282">Flagellum</keyword>
<comment type="caution">
    <text evidence="2">The sequence shown here is derived from an EMBL/GenBank/DDBJ whole genome shotgun (WGS) entry which is preliminary data.</text>
</comment>
<sequence length="189" mass="21288">MKIRKRPGTGAFQPLPPLPERFWNLTAEVLAAWEDLGRILEAEWAALKSGRHEDLLAVASEKRRRAERVQACEDRLAAVVERILAGCGGAPPEAQLWARLRAVLHPADLRRFEAWKARRDRRRREVLFVNERHEAWVHSRLDLARRLTGILTGGVLGRRPTYDGGGRPGSDGPRGPFRPSASRCLRGVV</sequence>
<organism evidence="2 3">
    <name type="scientific">Dissulfurirhabdus thermomarina</name>
    <dbReference type="NCBI Taxonomy" id="1765737"/>
    <lineage>
        <taxon>Bacteria</taxon>
        <taxon>Deltaproteobacteria</taxon>
        <taxon>Dissulfurirhabdaceae</taxon>
        <taxon>Dissulfurirhabdus</taxon>
    </lineage>
</organism>
<protein>
    <submittedName>
        <fullName evidence="2">Flagellar protein FlgN</fullName>
    </submittedName>
</protein>
<evidence type="ECO:0000313" key="2">
    <source>
        <dbReference type="EMBL" id="NDY42267.1"/>
    </source>
</evidence>
<dbReference type="AlphaFoldDB" id="A0A6N9TS46"/>